<evidence type="ECO:0000313" key="6">
    <source>
        <dbReference type="Proteomes" id="UP000704935"/>
    </source>
</evidence>
<dbReference type="Pfam" id="PF00294">
    <property type="entry name" value="PfkB"/>
    <property type="match status" value="1"/>
</dbReference>
<dbReference type="AlphaFoldDB" id="A0A937IGS8"/>
<comment type="similarity">
    <text evidence="1">Belongs to the carbohydrate kinase PfkB family.</text>
</comment>
<organism evidence="5 6">
    <name type="scientific">SAR86 cluster bacterium</name>
    <dbReference type="NCBI Taxonomy" id="2030880"/>
    <lineage>
        <taxon>Bacteria</taxon>
        <taxon>Pseudomonadati</taxon>
        <taxon>Pseudomonadota</taxon>
        <taxon>Gammaproteobacteria</taxon>
        <taxon>SAR86 cluster</taxon>
    </lineage>
</organism>
<dbReference type="PANTHER" id="PTHR43320:SF3">
    <property type="entry name" value="CARBOHYDRATE KINASE PFKB DOMAIN-CONTAINING PROTEIN"/>
    <property type="match status" value="1"/>
</dbReference>
<evidence type="ECO:0000259" key="4">
    <source>
        <dbReference type="Pfam" id="PF00294"/>
    </source>
</evidence>
<evidence type="ECO:0000313" key="5">
    <source>
        <dbReference type="EMBL" id="MBL6819884.1"/>
    </source>
</evidence>
<dbReference type="GO" id="GO:0016301">
    <property type="term" value="F:kinase activity"/>
    <property type="evidence" value="ECO:0007669"/>
    <property type="project" value="UniProtKB-KW"/>
</dbReference>
<name>A0A937IGS8_9GAMM</name>
<dbReference type="Gene3D" id="3.30.1110.10">
    <property type="match status" value="1"/>
</dbReference>
<accession>A0A937IGS8</accession>
<dbReference type="InterPro" id="IPR052700">
    <property type="entry name" value="Carb_kinase_PfkB-like"/>
</dbReference>
<keyword evidence="2" id="KW-0808">Transferase</keyword>
<dbReference type="InterPro" id="IPR011611">
    <property type="entry name" value="PfkB_dom"/>
</dbReference>
<comment type="caution">
    <text evidence="5">The sequence shown here is derived from an EMBL/GenBank/DDBJ whole genome shotgun (WGS) entry which is preliminary data.</text>
</comment>
<gene>
    <name evidence="5" type="ORF">ISQ61_01405</name>
</gene>
<evidence type="ECO:0000256" key="1">
    <source>
        <dbReference type="ARBA" id="ARBA00010688"/>
    </source>
</evidence>
<dbReference type="SUPFAM" id="SSF53613">
    <property type="entry name" value="Ribokinase-like"/>
    <property type="match status" value="1"/>
</dbReference>
<sequence length="327" mass="36198">MKFDIVGVGNALVDETYYVTKDFVDSTGLPFNHFHPVTHEQQEAIISSAQKDNTAEIMCGGSTTNSLAAASNYGSVCGHICQLGDDAMGKVYENDLNDNGIISLNKFQHSNFKTGRCLVLITPNSERTMGTYLGASEQLKFDPVFIDHVNNSKIIFSEGYQLTSAENFEAFVAILESIKPEVKFAFSLSDPFVIENFRDRVEKILQLKVIDYLFCNLEEAKSLVGDNFESDLKQITNNFVVTNGSKPSTIYSDGQFKKLSPFEVKAIDSNGAGDIFAGSTLHKVIKGESFFHACEFGNYASSIIVQEKSPRLSKAKYTEIVANFKRD</sequence>
<dbReference type="PANTHER" id="PTHR43320">
    <property type="entry name" value="SUGAR KINASE"/>
    <property type="match status" value="1"/>
</dbReference>
<evidence type="ECO:0000256" key="3">
    <source>
        <dbReference type="ARBA" id="ARBA00022777"/>
    </source>
</evidence>
<dbReference type="Proteomes" id="UP000704935">
    <property type="component" value="Unassembled WGS sequence"/>
</dbReference>
<protein>
    <submittedName>
        <fullName evidence="5">Adenosine kinase</fullName>
    </submittedName>
</protein>
<keyword evidence="3 5" id="KW-0418">Kinase</keyword>
<dbReference type="CDD" id="cd01168">
    <property type="entry name" value="adenosine_kinase"/>
    <property type="match status" value="1"/>
</dbReference>
<evidence type="ECO:0000256" key="2">
    <source>
        <dbReference type="ARBA" id="ARBA00022679"/>
    </source>
</evidence>
<reference evidence="5" key="1">
    <citation type="submission" date="2020-10" db="EMBL/GenBank/DDBJ databases">
        <title>Microbiome of the Black Sea water column analyzed by genome centric metagenomics.</title>
        <authorList>
            <person name="Cabello-Yeves P.J."/>
            <person name="Callieri C."/>
            <person name="Picazo A."/>
            <person name="Mehrshad M."/>
            <person name="Haro-Moreno J.M."/>
            <person name="Roda-Garcia J."/>
            <person name="Dzembekova N."/>
            <person name="Slabakova V."/>
            <person name="Slabakova N."/>
            <person name="Moncheva S."/>
            <person name="Rodriguez-Valera F."/>
        </authorList>
    </citation>
    <scope>NUCLEOTIDE SEQUENCE</scope>
    <source>
        <strain evidence="5">BS307-5m-G47</strain>
    </source>
</reference>
<dbReference type="EMBL" id="JADHQA010000003">
    <property type="protein sequence ID" value="MBL6819884.1"/>
    <property type="molecule type" value="Genomic_DNA"/>
</dbReference>
<dbReference type="InterPro" id="IPR029056">
    <property type="entry name" value="Ribokinase-like"/>
</dbReference>
<proteinExistence type="inferred from homology"/>
<dbReference type="Gene3D" id="3.40.1190.20">
    <property type="match status" value="1"/>
</dbReference>
<feature type="domain" description="Carbohydrate kinase PfkB" evidence="4">
    <location>
        <begin position="51"/>
        <end position="313"/>
    </location>
</feature>